<feature type="compositionally biased region" description="Polar residues" evidence="6">
    <location>
        <begin position="68"/>
        <end position="81"/>
    </location>
</feature>
<proteinExistence type="predicted"/>
<accession>A0A2U1ML55</accession>
<keyword evidence="2" id="KW-0805">Transcription regulation</keyword>
<dbReference type="PANTHER" id="PTHR12396">
    <property type="entry name" value="METHYL-CPG BINDING PROTEIN, MBD"/>
    <property type="match status" value="1"/>
</dbReference>
<evidence type="ECO:0000256" key="6">
    <source>
        <dbReference type="SAM" id="MobiDB-lite"/>
    </source>
</evidence>
<keyword evidence="9" id="KW-1185">Reference proteome</keyword>
<dbReference type="InterPro" id="IPR016177">
    <property type="entry name" value="DNA-bd_dom_sf"/>
</dbReference>
<dbReference type="GO" id="GO:0003677">
    <property type="term" value="F:DNA binding"/>
    <property type="evidence" value="ECO:0007669"/>
    <property type="project" value="UniProtKB-KW"/>
</dbReference>
<feature type="region of interest" description="Disordered" evidence="6">
    <location>
        <begin position="58"/>
        <end position="83"/>
    </location>
</feature>
<evidence type="ECO:0000256" key="2">
    <source>
        <dbReference type="ARBA" id="ARBA00023015"/>
    </source>
</evidence>
<dbReference type="Proteomes" id="UP000245207">
    <property type="component" value="Unassembled WGS sequence"/>
</dbReference>
<evidence type="ECO:0000313" key="9">
    <source>
        <dbReference type="Proteomes" id="UP000245207"/>
    </source>
</evidence>
<dbReference type="SUPFAM" id="SSF54171">
    <property type="entry name" value="DNA-binding domain"/>
    <property type="match status" value="2"/>
</dbReference>
<evidence type="ECO:0000259" key="7">
    <source>
        <dbReference type="PROSITE" id="PS50982"/>
    </source>
</evidence>
<evidence type="ECO:0000256" key="5">
    <source>
        <dbReference type="ARBA" id="ARBA00023242"/>
    </source>
</evidence>
<evidence type="ECO:0000256" key="4">
    <source>
        <dbReference type="ARBA" id="ARBA00023163"/>
    </source>
</evidence>
<dbReference type="Pfam" id="PF01429">
    <property type="entry name" value="MBD"/>
    <property type="match status" value="2"/>
</dbReference>
<reference evidence="8 9" key="1">
    <citation type="journal article" date="2018" name="Mol. Plant">
        <title>The genome of Artemisia annua provides insight into the evolution of Asteraceae family and artemisinin biosynthesis.</title>
        <authorList>
            <person name="Shen Q."/>
            <person name="Zhang L."/>
            <person name="Liao Z."/>
            <person name="Wang S."/>
            <person name="Yan T."/>
            <person name="Shi P."/>
            <person name="Liu M."/>
            <person name="Fu X."/>
            <person name="Pan Q."/>
            <person name="Wang Y."/>
            <person name="Lv Z."/>
            <person name="Lu X."/>
            <person name="Zhang F."/>
            <person name="Jiang W."/>
            <person name="Ma Y."/>
            <person name="Chen M."/>
            <person name="Hao X."/>
            <person name="Li L."/>
            <person name="Tang Y."/>
            <person name="Lv G."/>
            <person name="Zhou Y."/>
            <person name="Sun X."/>
            <person name="Brodelius P.E."/>
            <person name="Rose J.K.C."/>
            <person name="Tang K."/>
        </authorList>
    </citation>
    <scope>NUCLEOTIDE SEQUENCE [LARGE SCALE GENOMIC DNA]</scope>
    <source>
        <strain evidence="9">cv. Huhao1</strain>
        <tissue evidence="8">Leaf</tissue>
    </source>
</reference>
<dbReference type="PANTHER" id="PTHR12396:SF38">
    <property type="entry name" value="METHYL-CPG-BINDING DOMAIN-CONTAINING PROTEIN 7"/>
    <property type="match status" value="1"/>
</dbReference>
<dbReference type="GO" id="GO:0005634">
    <property type="term" value="C:nucleus"/>
    <property type="evidence" value="ECO:0007669"/>
    <property type="project" value="UniProtKB-SubCell"/>
</dbReference>
<feature type="domain" description="MBD" evidence="7">
    <location>
        <begin position="74"/>
        <end position="146"/>
    </location>
</feature>
<comment type="caution">
    <text evidence="8">The sequence shown here is derived from an EMBL/GenBank/DDBJ whole genome shotgun (WGS) entry which is preliminary data.</text>
</comment>
<keyword evidence="5" id="KW-0539">Nucleus</keyword>
<gene>
    <name evidence="8" type="ORF">CTI12_AA365840</name>
</gene>
<dbReference type="OrthoDB" id="10072024at2759"/>
<organism evidence="8 9">
    <name type="scientific">Artemisia annua</name>
    <name type="common">Sweet wormwood</name>
    <dbReference type="NCBI Taxonomy" id="35608"/>
    <lineage>
        <taxon>Eukaryota</taxon>
        <taxon>Viridiplantae</taxon>
        <taxon>Streptophyta</taxon>
        <taxon>Embryophyta</taxon>
        <taxon>Tracheophyta</taxon>
        <taxon>Spermatophyta</taxon>
        <taxon>Magnoliopsida</taxon>
        <taxon>eudicotyledons</taxon>
        <taxon>Gunneridae</taxon>
        <taxon>Pentapetalae</taxon>
        <taxon>asterids</taxon>
        <taxon>campanulids</taxon>
        <taxon>Asterales</taxon>
        <taxon>Asteraceae</taxon>
        <taxon>Asteroideae</taxon>
        <taxon>Anthemideae</taxon>
        <taxon>Artemisiinae</taxon>
        <taxon>Artemisia</taxon>
    </lineage>
</organism>
<name>A0A2U1ML55_ARTAN</name>
<evidence type="ECO:0000313" key="8">
    <source>
        <dbReference type="EMBL" id="PWA61956.1"/>
    </source>
</evidence>
<keyword evidence="3 8" id="KW-0238">DNA-binding</keyword>
<dbReference type="EMBL" id="PKPP01004982">
    <property type="protein sequence ID" value="PWA61956.1"/>
    <property type="molecule type" value="Genomic_DNA"/>
</dbReference>
<dbReference type="AlphaFoldDB" id="A0A2U1ML55"/>
<evidence type="ECO:0000256" key="3">
    <source>
        <dbReference type="ARBA" id="ARBA00023125"/>
    </source>
</evidence>
<evidence type="ECO:0000256" key="1">
    <source>
        <dbReference type="ARBA" id="ARBA00004123"/>
    </source>
</evidence>
<keyword evidence="4" id="KW-0804">Transcription</keyword>
<dbReference type="Gene3D" id="3.30.890.10">
    <property type="entry name" value="Methyl-cpg-binding Protein 2, Chain A"/>
    <property type="match status" value="2"/>
</dbReference>
<feature type="domain" description="MBD" evidence="7">
    <location>
        <begin position="204"/>
        <end position="273"/>
    </location>
</feature>
<feature type="compositionally biased region" description="Polar residues" evidence="6">
    <location>
        <begin position="28"/>
        <end position="37"/>
    </location>
</feature>
<dbReference type="InterPro" id="IPR001739">
    <property type="entry name" value="Methyl_CpG_DNA-bd"/>
</dbReference>
<protein>
    <submittedName>
        <fullName evidence="8">DNA-binding domain-containing protein</fullName>
    </submittedName>
</protein>
<feature type="region of interest" description="Disordered" evidence="6">
    <location>
        <begin position="24"/>
        <end position="43"/>
    </location>
</feature>
<sequence>MADGDDNYVSSNRELVPVDHVVKPLNSRPISTSSSNHAAHDKVMEDTVTDRRKSFTHIYQRNHRRAQNSKASPKNTPSASKFTLPEGWSVKKVLRRSGGPADKYYREPGTGRQFRSLKEVERYVNGEFPPPLRSSVKRLTYHHDEKVERDITVEVTPRPTRVKRLKHHHDEKNSGKDLIVAGGKILDMEEDKDNQYQLANVSPTSVVPGSAYNLPDGWVVEEVPRRSGSYADKYYYEPGGQKFRSMLAAQKYLAEVEENSPLSVVLEEIKEKSLPLSKAFKINSPMKVDFTVQLILPSLL</sequence>
<dbReference type="PROSITE" id="PS50982">
    <property type="entry name" value="MBD"/>
    <property type="match status" value="2"/>
</dbReference>
<comment type="subcellular location">
    <subcellularLocation>
        <location evidence="1">Nucleus</location>
    </subcellularLocation>
</comment>